<dbReference type="SMART" id="SM00646">
    <property type="entry name" value="Ami_3"/>
    <property type="match status" value="1"/>
</dbReference>
<feature type="domain" description="MurNAc-LAA" evidence="3">
    <location>
        <begin position="124"/>
        <end position="234"/>
    </location>
</feature>
<keyword evidence="5" id="KW-1185">Reference proteome</keyword>
<keyword evidence="1" id="KW-0378">Hydrolase</keyword>
<keyword evidence="2" id="KW-0732">Signal</keyword>
<dbReference type="GO" id="GO:0030288">
    <property type="term" value="C:outer membrane-bounded periplasmic space"/>
    <property type="evidence" value="ECO:0007669"/>
    <property type="project" value="TreeGrafter"/>
</dbReference>
<dbReference type="CDD" id="cd02696">
    <property type="entry name" value="MurNAc-LAA"/>
    <property type="match status" value="1"/>
</dbReference>
<dbReference type="SUPFAM" id="SSF53187">
    <property type="entry name" value="Zn-dependent exopeptidases"/>
    <property type="match status" value="1"/>
</dbReference>
<dbReference type="RefSeq" id="WP_066666192.1">
    <property type="nucleotide sequence ID" value="NZ_LYVF01000013.1"/>
</dbReference>
<proteinExistence type="predicted"/>
<dbReference type="EMBL" id="LYVF01000013">
    <property type="protein sequence ID" value="OAT86463.1"/>
    <property type="molecule type" value="Genomic_DNA"/>
</dbReference>
<evidence type="ECO:0000313" key="5">
    <source>
        <dbReference type="Proteomes" id="UP000078532"/>
    </source>
</evidence>
<dbReference type="GO" id="GO:0009253">
    <property type="term" value="P:peptidoglycan catabolic process"/>
    <property type="evidence" value="ECO:0007669"/>
    <property type="project" value="InterPro"/>
</dbReference>
<dbReference type="InterPro" id="IPR050695">
    <property type="entry name" value="N-acetylmuramoyl_amidase_3"/>
</dbReference>
<dbReference type="Pfam" id="PF01520">
    <property type="entry name" value="Amidase_3"/>
    <property type="match status" value="1"/>
</dbReference>
<comment type="caution">
    <text evidence="4">The sequence shown here is derived from an EMBL/GenBank/DDBJ whole genome shotgun (WGS) entry which is preliminary data.</text>
</comment>
<dbReference type="OrthoDB" id="9772024at2"/>
<dbReference type="InterPro" id="IPR002508">
    <property type="entry name" value="MurNAc-LAA_cat"/>
</dbReference>
<dbReference type="Gene3D" id="3.40.630.40">
    <property type="entry name" value="Zn-dependent exopeptidases"/>
    <property type="match status" value="1"/>
</dbReference>
<name>A0A1B7LIT2_9FIRM</name>
<evidence type="ECO:0000256" key="1">
    <source>
        <dbReference type="ARBA" id="ARBA00022801"/>
    </source>
</evidence>
<dbReference type="AlphaFoldDB" id="A0A1B7LIT2"/>
<gene>
    <name evidence="4" type="ORF">A6M21_03320</name>
</gene>
<evidence type="ECO:0000256" key="2">
    <source>
        <dbReference type="SAM" id="SignalP"/>
    </source>
</evidence>
<organism evidence="4 5">
    <name type="scientific">Desulfotomaculum copahuensis</name>
    <dbReference type="NCBI Taxonomy" id="1838280"/>
    <lineage>
        <taxon>Bacteria</taxon>
        <taxon>Bacillati</taxon>
        <taxon>Bacillota</taxon>
        <taxon>Clostridia</taxon>
        <taxon>Eubacteriales</taxon>
        <taxon>Desulfotomaculaceae</taxon>
        <taxon>Desulfotomaculum</taxon>
    </lineage>
</organism>
<dbReference type="STRING" id="1838280.A6M21_03320"/>
<reference evidence="4 5" key="1">
    <citation type="submission" date="2016-04" db="EMBL/GenBank/DDBJ databases">
        <authorList>
            <person name="Evans L.H."/>
            <person name="Alamgir A."/>
            <person name="Owens N."/>
            <person name="Weber N.D."/>
            <person name="Virtaneva K."/>
            <person name="Barbian K."/>
            <person name="Babar A."/>
            <person name="Rosenke K."/>
        </authorList>
    </citation>
    <scope>NUCLEOTIDE SEQUENCE [LARGE SCALE GENOMIC DNA]</scope>
    <source>
        <strain evidence="4 5">LMa1</strain>
    </source>
</reference>
<dbReference type="PANTHER" id="PTHR30404">
    <property type="entry name" value="N-ACETYLMURAMOYL-L-ALANINE AMIDASE"/>
    <property type="match status" value="1"/>
</dbReference>
<dbReference type="Proteomes" id="UP000078532">
    <property type="component" value="Unassembled WGS sequence"/>
</dbReference>
<dbReference type="PANTHER" id="PTHR30404:SF0">
    <property type="entry name" value="N-ACETYLMURAMOYL-L-ALANINE AMIDASE AMIC"/>
    <property type="match status" value="1"/>
</dbReference>
<evidence type="ECO:0000259" key="3">
    <source>
        <dbReference type="SMART" id="SM00646"/>
    </source>
</evidence>
<feature type="chain" id="PRO_5008596956" description="MurNAc-LAA domain-containing protein" evidence="2">
    <location>
        <begin position="37"/>
        <end position="249"/>
    </location>
</feature>
<dbReference type="GO" id="GO:0008745">
    <property type="term" value="F:N-acetylmuramoyl-L-alanine amidase activity"/>
    <property type="evidence" value="ECO:0007669"/>
    <property type="project" value="InterPro"/>
</dbReference>
<feature type="signal peptide" evidence="2">
    <location>
        <begin position="1"/>
        <end position="36"/>
    </location>
</feature>
<evidence type="ECO:0000313" key="4">
    <source>
        <dbReference type="EMBL" id="OAT86463.1"/>
    </source>
</evidence>
<sequence length="249" mass="26926">MHYERYLSCCLYAGTLFCSAAMFIGLAAGFCPPAAAAPERGAGRPLQGYVIVVDPGHGGDDPGTVGCRGTLEKDIDLAVGKRLAALLQQAGAKVILTREQDKNLADGDIYDSRRLKVQDLSRRVALANDNKAHVLISVHMNHFSDPAEYGAQAFYQSGSEESKKLAALIQIEMNRRLIDSGRQAMAGDFYVCRHARMPAVIVEAGFLSHPGEESKLRDPAYQEKAAQAVLTGLQNYFGAKANNRGRRAG</sequence>
<protein>
    <recommendedName>
        <fullName evidence="3">MurNAc-LAA domain-containing protein</fullName>
    </recommendedName>
</protein>
<accession>A0A1B7LIT2</accession>